<comment type="function">
    <text evidence="4">Catalyzes the interconversion of L-alanine and D-alanine. May also act on other amino acids.</text>
</comment>
<dbReference type="PRINTS" id="PR00992">
    <property type="entry name" value="ALARACEMASE"/>
</dbReference>
<evidence type="ECO:0000313" key="7">
    <source>
        <dbReference type="Proteomes" id="UP001157126"/>
    </source>
</evidence>
<dbReference type="RefSeq" id="WP_284303415.1">
    <property type="nucleotide sequence ID" value="NZ_BSUO01000001.1"/>
</dbReference>
<comment type="catalytic activity">
    <reaction evidence="4">
        <text>L-alanine = D-alanine</text>
        <dbReference type="Rhea" id="RHEA:20249"/>
        <dbReference type="ChEBI" id="CHEBI:57416"/>
        <dbReference type="ChEBI" id="CHEBI:57972"/>
        <dbReference type="EC" id="5.1.1.1"/>
    </reaction>
</comment>
<dbReference type="Pfam" id="PF01168">
    <property type="entry name" value="Ala_racemase_N"/>
    <property type="match status" value="1"/>
</dbReference>
<feature type="domain" description="Alanine racemase C-terminal" evidence="5">
    <location>
        <begin position="244"/>
        <end position="372"/>
    </location>
</feature>
<dbReference type="EC" id="5.1.1.1" evidence="4"/>
<dbReference type="SUPFAM" id="SSF50621">
    <property type="entry name" value="Alanine racemase C-terminal domain-like"/>
    <property type="match status" value="1"/>
</dbReference>
<feature type="modified residue" description="N6-(pyridoxal phosphate)lysine" evidence="4">
    <location>
        <position position="35"/>
    </location>
</feature>
<dbReference type="InterPro" id="IPR009006">
    <property type="entry name" value="Ala_racemase/Decarboxylase_C"/>
</dbReference>
<evidence type="ECO:0000313" key="6">
    <source>
        <dbReference type="EMBL" id="GMA39516.1"/>
    </source>
</evidence>
<name>A0ABQ6IPZ2_9MICO</name>
<comment type="cofactor">
    <cofactor evidence="1 4">
        <name>pyridoxal 5'-phosphate</name>
        <dbReference type="ChEBI" id="CHEBI:597326"/>
    </cofactor>
</comment>
<proteinExistence type="inferred from homology"/>
<evidence type="ECO:0000259" key="5">
    <source>
        <dbReference type="SMART" id="SM01005"/>
    </source>
</evidence>
<dbReference type="SMART" id="SM01005">
    <property type="entry name" value="Ala_racemase_C"/>
    <property type="match status" value="1"/>
</dbReference>
<dbReference type="InterPro" id="IPR029066">
    <property type="entry name" value="PLP-binding_barrel"/>
</dbReference>
<comment type="pathway">
    <text evidence="4">Amino-acid biosynthesis; D-alanine biosynthesis; D-alanine from L-alanine: step 1/1.</text>
</comment>
<dbReference type="PANTHER" id="PTHR30511:SF0">
    <property type="entry name" value="ALANINE RACEMASE, CATABOLIC-RELATED"/>
    <property type="match status" value="1"/>
</dbReference>
<keyword evidence="7" id="KW-1185">Reference proteome</keyword>
<dbReference type="HAMAP" id="MF_01201">
    <property type="entry name" value="Ala_racemase"/>
    <property type="match status" value="1"/>
</dbReference>
<keyword evidence="2 4" id="KW-0663">Pyridoxal phosphate</keyword>
<dbReference type="Proteomes" id="UP001157126">
    <property type="component" value="Unassembled WGS sequence"/>
</dbReference>
<feature type="binding site" evidence="4">
    <location>
        <position position="134"/>
    </location>
    <ligand>
        <name>substrate</name>
    </ligand>
</feature>
<dbReference type="SUPFAM" id="SSF51419">
    <property type="entry name" value="PLP-binding barrel"/>
    <property type="match status" value="1"/>
</dbReference>
<sequence length="378" mass="40417">MLYQTHARIHLDAIRHNLTGIREAAGDAQVLMAVKADAYGHGAPAVARDVEAAGLVDRFGVATVPEGIELREAGVRLPILKLSHAFPEEVDAALEADLELAVVDQDGVEAVERAAESRGITAPVHLKVDTGMGRIGVRPDAAVDLAARIEESPHLHLLGVFTHCPVSDAPAQDVFTGGQIRLFTETVQAIEARVGRSIELVHMANSGAVLGHPDAYFTMVRPGIMTYGYYPDATTPHSIDLRPAVTWSTRISFVKQVRAGETVGYGRTWTADRDTWVGTIPVGYGDGYDRHLSNRGTVLVGGRRLPIVGRVCMDQSMIDLGPEPSARVGDEVLLLGTSGSESYTASDMAADLGTISYEITCSMAGRVTRVYTGAHADD</sequence>
<dbReference type="InterPro" id="IPR001608">
    <property type="entry name" value="Ala_racemase_N"/>
</dbReference>
<dbReference type="NCBIfam" id="TIGR00492">
    <property type="entry name" value="alr"/>
    <property type="match status" value="1"/>
</dbReference>
<dbReference type="Pfam" id="PF00842">
    <property type="entry name" value="Ala_racemase_C"/>
    <property type="match status" value="1"/>
</dbReference>
<feature type="active site" description="Proton acceptor; specific for L-alanine" evidence="4">
    <location>
        <position position="265"/>
    </location>
</feature>
<dbReference type="Gene3D" id="2.40.37.10">
    <property type="entry name" value="Lyase, Ornithine Decarboxylase, Chain A, domain 1"/>
    <property type="match status" value="1"/>
</dbReference>
<comment type="caution">
    <text evidence="6">The sequence shown here is derived from an EMBL/GenBank/DDBJ whole genome shotgun (WGS) entry which is preliminary data.</text>
</comment>
<reference evidence="7" key="1">
    <citation type="journal article" date="2019" name="Int. J. Syst. Evol. Microbiol.">
        <title>The Global Catalogue of Microorganisms (GCM) 10K type strain sequencing project: providing services to taxonomists for standard genome sequencing and annotation.</title>
        <authorList>
            <consortium name="The Broad Institute Genomics Platform"/>
            <consortium name="The Broad Institute Genome Sequencing Center for Infectious Disease"/>
            <person name="Wu L."/>
            <person name="Ma J."/>
        </authorList>
    </citation>
    <scope>NUCLEOTIDE SEQUENCE [LARGE SCALE GENOMIC DNA]</scope>
    <source>
        <strain evidence="7">NBRC 113072</strain>
    </source>
</reference>
<dbReference type="PANTHER" id="PTHR30511">
    <property type="entry name" value="ALANINE RACEMASE"/>
    <property type="match status" value="1"/>
</dbReference>
<evidence type="ECO:0000256" key="2">
    <source>
        <dbReference type="ARBA" id="ARBA00022898"/>
    </source>
</evidence>
<organism evidence="6 7">
    <name type="scientific">Mobilicoccus caccae</name>
    <dbReference type="NCBI Taxonomy" id="1859295"/>
    <lineage>
        <taxon>Bacteria</taxon>
        <taxon>Bacillati</taxon>
        <taxon>Actinomycetota</taxon>
        <taxon>Actinomycetes</taxon>
        <taxon>Micrococcales</taxon>
        <taxon>Dermatophilaceae</taxon>
        <taxon>Mobilicoccus</taxon>
    </lineage>
</organism>
<protein>
    <recommendedName>
        <fullName evidence="4">Alanine racemase</fullName>
        <ecNumber evidence="4">5.1.1.1</ecNumber>
    </recommendedName>
</protein>
<evidence type="ECO:0000256" key="4">
    <source>
        <dbReference type="HAMAP-Rule" id="MF_01201"/>
    </source>
</evidence>
<accession>A0ABQ6IPZ2</accession>
<feature type="binding site" evidence="4">
    <location>
        <position position="313"/>
    </location>
    <ligand>
        <name>substrate</name>
    </ligand>
</feature>
<evidence type="ECO:0000256" key="1">
    <source>
        <dbReference type="ARBA" id="ARBA00001933"/>
    </source>
</evidence>
<dbReference type="EMBL" id="BSUO01000001">
    <property type="protein sequence ID" value="GMA39516.1"/>
    <property type="molecule type" value="Genomic_DNA"/>
</dbReference>
<dbReference type="PROSITE" id="PS00395">
    <property type="entry name" value="ALANINE_RACEMASE"/>
    <property type="match status" value="1"/>
</dbReference>
<dbReference type="InterPro" id="IPR020622">
    <property type="entry name" value="Ala_racemase_pyridoxalP-BS"/>
</dbReference>
<feature type="active site" description="Proton acceptor; specific for D-alanine" evidence="4">
    <location>
        <position position="35"/>
    </location>
</feature>
<comment type="similarity">
    <text evidence="4">Belongs to the alanine racemase family.</text>
</comment>
<evidence type="ECO:0000256" key="3">
    <source>
        <dbReference type="ARBA" id="ARBA00023235"/>
    </source>
</evidence>
<gene>
    <name evidence="6" type="ORF">GCM10025883_15610</name>
</gene>
<dbReference type="InterPro" id="IPR011079">
    <property type="entry name" value="Ala_racemase_C"/>
</dbReference>
<dbReference type="InterPro" id="IPR000821">
    <property type="entry name" value="Ala_racemase"/>
</dbReference>
<dbReference type="Gene3D" id="3.20.20.10">
    <property type="entry name" value="Alanine racemase"/>
    <property type="match status" value="1"/>
</dbReference>
<keyword evidence="3 4" id="KW-0413">Isomerase</keyword>
<dbReference type="CDD" id="cd00430">
    <property type="entry name" value="PLPDE_III_AR"/>
    <property type="match status" value="1"/>
</dbReference>